<accession>K8E7U1</accession>
<sequence>MRLTTNVHFKLKNKGVMTMKTMNTKAANTQTTFNAVITLLLI</sequence>
<dbReference type="AlphaFoldDB" id="K8E7U1"/>
<name>K8E7U1_CARML</name>
<evidence type="ECO:0000313" key="1">
    <source>
        <dbReference type="EMBL" id="CCO13014.2"/>
    </source>
</evidence>
<dbReference type="HOGENOM" id="CLU_3248976_0_0_9"/>
<evidence type="ECO:0000313" key="2">
    <source>
        <dbReference type="Proteomes" id="UP000000212"/>
    </source>
</evidence>
<dbReference type="Proteomes" id="UP000000212">
    <property type="component" value="Chromosome"/>
</dbReference>
<protein>
    <submittedName>
        <fullName evidence="1">Uncharacterized protein</fullName>
    </submittedName>
</protein>
<organism evidence="1 2">
    <name type="scientific">Carnobacterium maltaromaticum LMA28</name>
    <dbReference type="NCBI Taxonomy" id="1234679"/>
    <lineage>
        <taxon>Bacteria</taxon>
        <taxon>Bacillati</taxon>
        <taxon>Bacillota</taxon>
        <taxon>Bacilli</taxon>
        <taxon>Lactobacillales</taxon>
        <taxon>Carnobacteriaceae</taxon>
        <taxon>Carnobacterium</taxon>
    </lineage>
</organism>
<reference evidence="2" key="1">
    <citation type="journal article" date="2013" name="Genome Announc.">
        <title>Complete Chromosome Sequence of Carnobacterium maltaromaticum LMA 28.</title>
        <authorList>
            <person name="Cailliez-Grimal C."/>
            <person name="Chaillou S."/>
            <person name="Anba-Mondoloni J."/>
            <person name="Loux V."/>
            <person name="Afzal M.I."/>
            <person name="Rahman A."/>
            <person name="Kergourlay G."/>
            <person name="Champomier-Verges M.C."/>
            <person name="Zagorec M."/>
            <person name="Dalgaard P."/>
            <person name="Leisner J.J."/>
            <person name="Prevost H."/>
            <person name="Revol-Junelles A.M."/>
            <person name="Borges F."/>
        </authorList>
    </citation>
    <scope>NUCLEOTIDE SEQUENCE</scope>
    <source>
        <strain evidence="2">LMA28</strain>
    </source>
</reference>
<proteinExistence type="predicted"/>
<gene>
    <name evidence="1" type="ORF">BN424_3609</name>
</gene>
<dbReference type="KEGG" id="cml:BN424_3609"/>
<dbReference type="EMBL" id="HE999757">
    <property type="protein sequence ID" value="CCO13014.2"/>
    <property type="molecule type" value="Genomic_DNA"/>
</dbReference>
<keyword evidence="2" id="KW-1185">Reference proteome</keyword>